<keyword evidence="1" id="KW-0812">Transmembrane</keyword>
<evidence type="ECO:0000313" key="2">
    <source>
        <dbReference type="EMBL" id="NNU59758.1"/>
    </source>
</evidence>
<reference evidence="2 3" key="1">
    <citation type="submission" date="2020-05" db="EMBL/GenBank/DDBJ databases">
        <title>Draft Genome Sequence of Ochrobactrum soli Isolated from Stable Fly Gut.</title>
        <authorList>
            <person name="Pileggi M.T."/>
            <person name="Vazhakkala L.J."/>
            <person name="Wong C.N."/>
        </authorList>
    </citation>
    <scope>NUCLEOTIDE SEQUENCE [LARGE SCALE GENOMIC DNA]</scope>
    <source>
        <strain evidence="2 3">MTP-C0764</strain>
    </source>
</reference>
<keyword evidence="1" id="KW-1133">Transmembrane helix</keyword>
<feature type="transmembrane region" description="Helical" evidence="1">
    <location>
        <begin position="53"/>
        <end position="69"/>
    </location>
</feature>
<gene>
    <name evidence="2" type="ORF">HKX02_05735</name>
</gene>
<protein>
    <submittedName>
        <fullName evidence="2">Uncharacterized protein</fullName>
    </submittedName>
</protein>
<comment type="caution">
    <text evidence="2">The sequence shown here is derived from an EMBL/GenBank/DDBJ whole genome shotgun (WGS) entry which is preliminary data.</text>
</comment>
<proteinExistence type="predicted"/>
<keyword evidence="1" id="KW-0472">Membrane</keyword>
<dbReference type="EMBL" id="JABFCY010000002">
    <property type="protein sequence ID" value="NNU59758.1"/>
    <property type="molecule type" value="Genomic_DNA"/>
</dbReference>
<evidence type="ECO:0000313" key="3">
    <source>
        <dbReference type="Proteomes" id="UP000574931"/>
    </source>
</evidence>
<accession>A0A849KPI8</accession>
<dbReference type="Proteomes" id="UP000574931">
    <property type="component" value="Unassembled WGS sequence"/>
</dbReference>
<name>A0A849KPI8_9HYPH</name>
<sequence>MSDKKSCDISSAVLYVATALYCLLLSVSMCVLISTRPETATLLESFANFVKDYSSAIAGIPVLLGILVAREQLIASRRQHHNLMSFNLMPHYQTFSEVMARAKVIIADIQDEFPNDIKLDPTKKKVLRGWSIHLSPFIDDMIQAMEKNYFEAEKLNATQSDPIEAERCYDLARDAAEKIIQSVAARQAAVTQITS</sequence>
<feature type="transmembrane region" description="Helical" evidence="1">
    <location>
        <begin position="12"/>
        <end position="33"/>
    </location>
</feature>
<dbReference type="AlphaFoldDB" id="A0A849KPI8"/>
<evidence type="ECO:0000256" key="1">
    <source>
        <dbReference type="SAM" id="Phobius"/>
    </source>
</evidence>
<keyword evidence="3" id="KW-1185">Reference proteome</keyword>
<dbReference type="RefSeq" id="WP_171317613.1">
    <property type="nucleotide sequence ID" value="NZ_JABFCY010000002.1"/>
</dbReference>
<organism evidence="2 3">
    <name type="scientific">Ochrobactrum soli</name>
    <dbReference type="NCBI Taxonomy" id="2448455"/>
    <lineage>
        <taxon>Bacteria</taxon>
        <taxon>Pseudomonadati</taxon>
        <taxon>Pseudomonadota</taxon>
        <taxon>Alphaproteobacteria</taxon>
        <taxon>Hyphomicrobiales</taxon>
        <taxon>Brucellaceae</taxon>
        <taxon>Brucella/Ochrobactrum group</taxon>
        <taxon>Ochrobactrum</taxon>
    </lineage>
</organism>